<organism evidence="2 3">
    <name type="scientific">Acer saccharum</name>
    <name type="common">Sugar maple</name>
    <dbReference type="NCBI Taxonomy" id="4024"/>
    <lineage>
        <taxon>Eukaryota</taxon>
        <taxon>Viridiplantae</taxon>
        <taxon>Streptophyta</taxon>
        <taxon>Embryophyta</taxon>
        <taxon>Tracheophyta</taxon>
        <taxon>Spermatophyta</taxon>
        <taxon>Magnoliopsida</taxon>
        <taxon>eudicotyledons</taxon>
        <taxon>Gunneridae</taxon>
        <taxon>Pentapetalae</taxon>
        <taxon>rosids</taxon>
        <taxon>malvids</taxon>
        <taxon>Sapindales</taxon>
        <taxon>Sapindaceae</taxon>
        <taxon>Hippocastanoideae</taxon>
        <taxon>Acereae</taxon>
        <taxon>Acer</taxon>
    </lineage>
</organism>
<feature type="compositionally biased region" description="Basic and acidic residues" evidence="1">
    <location>
        <begin position="148"/>
        <end position="158"/>
    </location>
</feature>
<feature type="compositionally biased region" description="Low complexity" evidence="1">
    <location>
        <begin position="81"/>
        <end position="105"/>
    </location>
</feature>
<reference evidence="2" key="2">
    <citation type="submission" date="2023-06" db="EMBL/GenBank/DDBJ databases">
        <authorList>
            <person name="Swenson N.G."/>
            <person name="Wegrzyn J.L."/>
            <person name="Mcevoy S.L."/>
        </authorList>
    </citation>
    <scope>NUCLEOTIDE SEQUENCE</scope>
    <source>
        <strain evidence="2">NS2018</strain>
        <tissue evidence="2">Leaf</tissue>
    </source>
</reference>
<feature type="compositionally biased region" description="Acidic residues" evidence="1">
    <location>
        <begin position="54"/>
        <end position="65"/>
    </location>
</feature>
<protein>
    <submittedName>
        <fullName evidence="2">Uncharacterized protein</fullName>
    </submittedName>
</protein>
<gene>
    <name evidence="2" type="ORF">LWI29_012279</name>
</gene>
<name>A0AA39RQV4_ACESA</name>
<sequence length="214" mass="22016">MISEGIFTRLHARLPRLCDFDTVCDLQARAVKNSEATSKRHAAGLAKEGIASPDSDDPSDGEDVGDVTGGGVESGQPPMRAEAAATIPVAAAAAAATAPTATTPSRKGKEKVGVSGVVSDVPFFDADVPETPFDPASDLAPRASRNKRPAESTPDHAVRPPKRASRVVQYVVSSDEEGAEEPAVAETPSTQPAVREGPAEAENVAAPPSEGVNE</sequence>
<dbReference type="Proteomes" id="UP001168877">
    <property type="component" value="Unassembled WGS sequence"/>
</dbReference>
<evidence type="ECO:0000313" key="2">
    <source>
        <dbReference type="EMBL" id="KAK0578557.1"/>
    </source>
</evidence>
<evidence type="ECO:0000256" key="1">
    <source>
        <dbReference type="SAM" id="MobiDB-lite"/>
    </source>
</evidence>
<dbReference type="AlphaFoldDB" id="A0AA39RQV4"/>
<comment type="caution">
    <text evidence="2">The sequence shown here is derived from an EMBL/GenBank/DDBJ whole genome shotgun (WGS) entry which is preliminary data.</text>
</comment>
<evidence type="ECO:0000313" key="3">
    <source>
        <dbReference type="Proteomes" id="UP001168877"/>
    </source>
</evidence>
<keyword evidence="3" id="KW-1185">Reference proteome</keyword>
<feature type="region of interest" description="Disordered" evidence="1">
    <location>
        <begin position="33"/>
        <end position="214"/>
    </location>
</feature>
<dbReference type="EMBL" id="JAUESC010000385">
    <property type="protein sequence ID" value="KAK0578557.1"/>
    <property type="molecule type" value="Genomic_DNA"/>
</dbReference>
<reference evidence="2" key="1">
    <citation type="journal article" date="2022" name="Plant J.">
        <title>Strategies of tolerance reflected in two North American maple genomes.</title>
        <authorList>
            <person name="McEvoy S.L."/>
            <person name="Sezen U.U."/>
            <person name="Trouern-Trend A."/>
            <person name="McMahon S.M."/>
            <person name="Schaberg P.G."/>
            <person name="Yang J."/>
            <person name="Wegrzyn J.L."/>
            <person name="Swenson N.G."/>
        </authorList>
    </citation>
    <scope>NUCLEOTIDE SEQUENCE</scope>
    <source>
        <strain evidence="2">NS2018</strain>
    </source>
</reference>
<accession>A0AA39RQV4</accession>
<proteinExistence type="predicted"/>